<feature type="region of interest" description="Disordered" evidence="1">
    <location>
        <begin position="558"/>
        <end position="577"/>
    </location>
</feature>
<evidence type="ECO:0000313" key="4">
    <source>
        <dbReference type="Proteomes" id="UP001429100"/>
    </source>
</evidence>
<feature type="region of interest" description="Disordered" evidence="1">
    <location>
        <begin position="467"/>
        <end position="496"/>
    </location>
</feature>
<reference evidence="3 4" key="3">
    <citation type="submission" date="2017-10" db="EMBL/GenBank/DDBJ databases">
        <title>Consistent, comparative and evidence-based genome annotation and re-annotation for the closely-related species, Cryptosporidium parvum, C. hominis and C. tyzzeri.</title>
        <authorList>
            <person name="Baptista R.P."/>
            <person name="Li Y."/>
            <person name="Sateriale A."/>
            <person name="Striepen B."/>
            <person name="Kissinger J.C."/>
        </authorList>
    </citation>
    <scope>NUCLEOTIDE SEQUENCE [LARGE SCALE GENOMIC DNA]</scope>
    <source>
        <strain evidence="3">30976</strain>
    </source>
</reference>
<feature type="region of interest" description="Disordered" evidence="1">
    <location>
        <begin position="585"/>
        <end position="605"/>
    </location>
</feature>
<sequence>MTELEDSHNEISSHEWESNLAKIICGSLLSLNGLIEDISDEDLQKRLNNQSMFCIFECFFEPLLYYKNKHNLPPNLPKLNDESIEGKFILENPLYSESENRDLSELFRFGKTPKVSIQELFGFVLSVLHLGGFNVSSFVLSVINMAKFVEKIKIPICQHNWRPIFITSLILSDKLWDDSCAKSGDLARTIGFISPKSLKYLELIFCEELDWKITFKLDTIKSFISKIVDSKLDPELIQRVISSETYQSYCYEGIHDPNTQAKQDTCAEEKLENKNMMNSVYSSDLININKQKIGQKFSQNNNYPKKSESPLFFNNQNPRMPPSMLEQPQLQRRVSLHPNHLSFNAQSASSAFFNNLNMNTNATATASISNAIRNQIGAPINLNGTHQHQISHLSSNMKRPSVPTITLTGGSSALNNRSFYSPARNQININHNHNNFAHGSSLSLNHIANLTSPKSDFTNKTQKYPILSTMGQTPSSKASTSGRSYTSENLPSIGSYARSTTPDVNASTVSNFNHFNVSLSNGRGRDTSCLSKLKQPNPSQINTNMNSNLNIFEKNLNNHSRQSNSIKRSSSEHSRLNPANFQANQNNLQQLSRPPHTPQLIRGGREGESAGFFSMARNKVSSAFSSITRTFGLSSPQSNQINENGDQRSNISSANLNQINPTNNLNNIEPNSALFDQSPTSPAQPQKIDPNSNHHFKQQNKLQEYSHQNNSAKRNFSMPPKSNPVFSQLSENKQKSPLLSSIGVSNPPFTSATKPNSGIEKKPPLTHGEYNLRSLSTDRAYNVNHPSLRQNLPSNAYPQTVKNGISSSNHLPEKKPTLPSSMPWTPNSSSFHVPQNSFHNSSHVSDRLTANMHATLGRHSVGRGASQVRNIPVQNSNPSISSGFFGKTVGTGAGLTRNTSLVGKSVNSQKNSTGESLLSSFFGGKSRMQSPCPSSNSTNTGLKPTLSQLNNSNGSTSLSSIFSMDSFINPIGNLLKGKKPSLVSSSMSIKAPGTQIGSLPISRVGLSFRR</sequence>
<name>A0A0S4TIE7_CRYHO</name>
<dbReference type="VEuPathDB" id="CryptoDB:Chro.70145"/>
<feature type="compositionally biased region" description="Polar residues" evidence="1">
    <location>
        <begin position="785"/>
        <end position="810"/>
    </location>
</feature>
<feature type="compositionally biased region" description="Polar residues" evidence="1">
    <location>
        <begin position="528"/>
        <end position="543"/>
    </location>
</feature>
<feature type="compositionally biased region" description="Low complexity" evidence="1">
    <location>
        <begin position="655"/>
        <end position="671"/>
    </location>
</feature>
<gene>
    <name evidence="2" type="ORF">CHUDEA7_1200</name>
    <name evidence="3" type="ORF">GY17_00001909</name>
</gene>
<dbReference type="VEuPathDB" id="CryptoDB:CHUDEA7_1200"/>
<dbReference type="VEuPathDB" id="CryptoDB:ChTU502y2012_407g0595"/>
<feature type="region of interest" description="Disordered" evidence="1">
    <location>
        <begin position="523"/>
        <end position="543"/>
    </location>
</feature>
<dbReference type="AlphaFoldDB" id="A0A0S4TIE7"/>
<evidence type="ECO:0000313" key="2">
    <source>
        <dbReference type="EMBL" id="CUV07098.1"/>
    </source>
</evidence>
<feature type="region of interest" description="Disordered" evidence="1">
    <location>
        <begin position="630"/>
        <end position="769"/>
    </location>
</feature>
<feature type="compositionally biased region" description="Polar residues" evidence="1">
    <location>
        <begin position="818"/>
        <end position="828"/>
    </location>
</feature>
<dbReference type="SUPFAM" id="SSF47954">
    <property type="entry name" value="Cyclin-like"/>
    <property type="match status" value="1"/>
</dbReference>
<evidence type="ECO:0000256" key="1">
    <source>
        <dbReference type="SAM" id="MobiDB-lite"/>
    </source>
</evidence>
<dbReference type="InterPro" id="IPR036915">
    <property type="entry name" value="Cyclin-like_sf"/>
</dbReference>
<accession>A0A0S4TIE7</accession>
<feature type="compositionally biased region" description="Polar residues" evidence="1">
    <location>
        <begin position="724"/>
        <end position="756"/>
    </location>
</feature>
<organism evidence="2">
    <name type="scientific">Cryptosporidium hominis</name>
    <dbReference type="NCBI Taxonomy" id="237895"/>
    <lineage>
        <taxon>Eukaryota</taxon>
        <taxon>Sar</taxon>
        <taxon>Alveolata</taxon>
        <taxon>Apicomplexa</taxon>
        <taxon>Conoidasida</taxon>
        <taxon>Coccidia</taxon>
        <taxon>Eucoccidiorida</taxon>
        <taxon>Eimeriorina</taxon>
        <taxon>Cryptosporidiidae</taxon>
        <taxon>Cryptosporidium</taxon>
    </lineage>
</organism>
<dbReference type="EMBL" id="LN877953">
    <property type="protein sequence ID" value="CUV07098.1"/>
    <property type="molecule type" value="Genomic_DNA"/>
</dbReference>
<reference evidence="2" key="2">
    <citation type="submission" date="2015-08" db="EMBL/GenBank/DDBJ databases">
        <authorList>
            <person name="Babu N.S."/>
            <person name="Beckwith C.J."/>
            <person name="Beseler K.G."/>
            <person name="Brison A."/>
            <person name="Carone J.V."/>
            <person name="Caskin T.P."/>
            <person name="Diamond M."/>
            <person name="Durham M.E."/>
            <person name="Foxe J.M."/>
            <person name="Go M."/>
            <person name="Henderson B.A."/>
            <person name="Jones I.B."/>
            <person name="McGettigan J.A."/>
            <person name="Micheletti S.J."/>
            <person name="Nasrallah M.E."/>
            <person name="Ortiz D."/>
            <person name="Piller C.R."/>
            <person name="Privatt S.R."/>
            <person name="Schneider S.L."/>
            <person name="Sharp S."/>
            <person name="Smith T.C."/>
            <person name="Stanton J.D."/>
            <person name="Ullery H.E."/>
            <person name="Wilson R.J."/>
            <person name="Serrano M.G."/>
            <person name="Buck G."/>
            <person name="Lee V."/>
            <person name="Wang Y."/>
            <person name="Carvalho R."/>
            <person name="Voegtly L."/>
            <person name="Shi R."/>
            <person name="Duckworth R."/>
            <person name="Johnson A."/>
            <person name="Loviza R."/>
            <person name="Walstead R."/>
            <person name="Shah Z."/>
            <person name="Kiflezghi M."/>
            <person name="Wade K."/>
            <person name="Ball S.L."/>
            <person name="Bradley K.W."/>
            <person name="Asai D.J."/>
            <person name="Bowman C.A."/>
            <person name="Russell D.A."/>
            <person name="Pope W.H."/>
            <person name="Jacobs-Sera D."/>
            <person name="Hendrix R.W."/>
            <person name="Hatfull G.F."/>
        </authorList>
    </citation>
    <scope>NUCLEOTIDE SEQUENCE [LARGE SCALE GENOMIC DNA]</scope>
</reference>
<protein>
    <submittedName>
        <fullName evidence="3">Cyclin</fullName>
    </submittedName>
</protein>
<keyword evidence="4" id="KW-1185">Reference proteome</keyword>
<dbReference type="OrthoDB" id="10250320at2759"/>
<proteinExistence type="predicted"/>
<feature type="compositionally biased region" description="Polar residues" evidence="1">
    <location>
        <begin position="674"/>
        <end position="714"/>
    </location>
</feature>
<dbReference type="Gene3D" id="1.10.472.10">
    <property type="entry name" value="Cyclin-like"/>
    <property type="match status" value="1"/>
</dbReference>
<dbReference type="EMBL" id="JTAI01000004">
    <property type="protein sequence ID" value="PPS94714.1"/>
    <property type="molecule type" value="Genomic_DNA"/>
</dbReference>
<reference evidence="3 4" key="1">
    <citation type="submission" date="2014-11" db="EMBL/GenBank/DDBJ databases">
        <title>Comparative genomic analysis of Cryptosporidium hominis reveals occurrence of genetic recombination in virulent subtypes.</title>
        <authorList>
            <person name="Guo Y."/>
            <person name="Tang K."/>
            <person name="Frace M."/>
            <person name="Li N."/>
            <person name="Roellig D.M."/>
            <person name="Sammons S."/>
            <person name="Knipe K."/>
            <person name="Rowe L."/>
            <person name="Feng Y."/>
            <person name="Xiao L."/>
        </authorList>
    </citation>
    <scope>NUCLEOTIDE SEQUENCE [LARGE SCALE GENOMIC DNA]</scope>
    <source>
        <strain evidence="3">30976</strain>
    </source>
</reference>
<dbReference type="Proteomes" id="UP000199752">
    <property type="component" value="Chromosome 7"/>
</dbReference>
<dbReference type="Proteomes" id="UP001429100">
    <property type="component" value="Unassembled WGS sequence"/>
</dbReference>
<feature type="compositionally biased region" description="Polar residues" evidence="1">
    <location>
        <begin position="469"/>
        <end position="496"/>
    </location>
</feature>
<dbReference type="VEuPathDB" id="CryptoDB:GY17_00001909"/>
<evidence type="ECO:0000313" key="3">
    <source>
        <dbReference type="EMBL" id="PPS94714.1"/>
    </source>
</evidence>
<feature type="region of interest" description="Disordered" evidence="1">
    <location>
        <begin position="785"/>
        <end position="828"/>
    </location>
</feature>
<feature type="compositionally biased region" description="Polar residues" evidence="1">
    <location>
        <begin position="630"/>
        <end position="654"/>
    </location>
</feature>